<reference evidence="3 4" key="1">
    <citation type="journal article" date="2016" name="Front. Microbiol.">
        <title>Comparative Genomics Analysis of Streptomyces Species Reveals Their Adaptation to the Marine Environment and Their Diversity at the Genomic Level.</title>
        <authorList>
            <person name="Tian X."/>
            <person name="Zhang Z."/>
            <person name="Yang T."/>
            <person name="Chen M."/>
            <person name="Li J."/>
            <person name="Chen F."/>
            <person name="Yang J."/>
            <person name="Li W."/>
            <person name="Zhang B."/>
            <person name="Zhang Z."/>
            <person name="Wu J."/>
            <person name="Zhang C."/>
            <person name="Long L."/>
            <person name="Xiao J."/>
        </authorList>
    </citation>
    <scope>NUCLEOTIDE SEQUENCE [LARGE SCALE GENOMIC DNA]</scope>
    <source>
        <strain evidence="3 4">SCSIO M10372</strain>
    </source>
</reference>
<dbReference type="InterPro" id="IPR024983">
    <property type="entry name" value="CHAT_dom"/>
</dbReference>
<protein>
    <recommendedName>
        <fullName evidence="2">CHAT domain-containing protein</fullName>
    </recommendedName>
</protein>
<evidence type="ECO:0000259" key="2">
    <source>
        <dbReference type="Pfam" id="PF12770"/>
    </source>
</evidence>
<proteinExistence type="predicted"/>
<dbReference type="SUPFAM" id="SSF48452">
    <property type="entry name" value="TPR-like"/>
    <property type="match status" value="1"/>
</dbReference>
<accession>A0A1E7LX53</accession>
<dbReference type="PATRIC" id="fig|518642.7.peg.5388"/>
<dbReference type="Gene3D" id="1.25.40.10">
    <property type="entry name" value="Tetratricopeptide repeat domain"/>
    <property type="match status" value="3"/>
</dbReference>
<evidence type="ECO:0000313" key="3">
    <source>
        <dbReference type="EMBL" id="OEV20453.1"/>
    </source>
</evidence>
<keyword evidence="4" id="KW-1185">Reference proteome</keyword>
<dbReference type="Pfam" id="PF12770">
    <property type="entry name" value="CHAT"/>
    <property type="match status" value="1"/>
</dbReference>
<gene>
    <name evidence="3" type="ORF">AN221_12085</name>
</gene>
<feature type="region of interest" description="Disordered" evidence="1">
    <location>
        <begin position="1356"/>
        <end position="1382"/>
    </location>
</feature>
<dbReference type="InterPro" id="IPR011990">
    <property type="entry name" value="TPR-like_helical_dom_sf"/>
</dbReference>
<organism evidence="3 4">
    <name type="scientific">Streptomyces nanshensis</name>
    <dbReference type="NCBI Taxonomy" id="518642"/>
    <lineage>
        <taxon>Bacteria</taxon>
        <taxon>Bacillati</taxon>
        <taxon>Actinomycetota</taxon>
        <taxon>Actinomycetes</taxon>
        <taxon>Kitasatosporales</taxon>
        <taxon>Streptomycetaceae</taxon>
        <taxon>Streptomyces</taxon>
    </lineage>
</organism>
<dbReference type="Proteomes" id="UP000175971">
    <property type="component" value="Unassembled WGS sequence"/>
</dbReference>
<evidence type="ECO:0000256" key="1">
    <source>
        <dbReference type="SAM" id="MobiDB-lite"/>
    </source>
</evidence>
<dbReference type="OrthoDB" id="3206999at2"/>
<sequence length="1662" mass="173078">MTQVGAEEAAHRILRQVERATAEPDALERDALEWFAGPEAARSVDEVLGAVALPDGSAWRLGVLALGYADLFRYAARGPADRGAIAGAVLRFGALHEEDPGQVPPVLHPLYATLAGAPEGAGTPPVLAYDAAVGMTIVFQQSRDPGVLRMAEILLRHAVAAVGEGSAEQGICLSDLGLVLFHGFQDGAGLPALSEAVAMGRAAVACAPGVPDEQARRHGNFGHTLRNWAEAAEDPGALREAVTALRTAVELATDADPRRAQHGATLGSALCLAAEQLEERALRSEGIALLRAALSDPDAVLAGRASLLSDLGVALFAEAGTKGDGAGLIEEAVTACRTAADLAPNGFERAAYLANFGLLLAGSAARTGRTEALDDAHEAVTEALGCAPPGHPVRAQAHFTLAQVLEARHTATGSPADLDGAVAQAHRAAECVPAHDVARRVLYATSLAELLWKRASRRAPTTGEPGDPGELDAPIALLWDLASELPARSGRRARVLLALGRCLRVPGDAEGIEEAVDCFHKCLALPAPTAGFAATAHFALGAALAHRAGANGAGWREGADEMVRALAMFRADDPEYWECHAEYAHAVMERADATDDIALFEEAVRLLREEVRRAPLSRAESAVRRSNIGFGLMGVALHSGRTETLTEAVAVHREAVALAGPGAPFTTHLLLGLGEGLMSLAEFGADRAAPAEGIEVLRTAVAASDASTYSGADCRTALGDALRNLARLTADPAPLEESVRWHREAVAMAAGPPPSAALLGLANSLGALYQHTRDVAQSDEAIRLYEAALASPQPARPGLRGSLLTGLGYLQWTRAMESGDETLTDRAVATLREAVGQLPALRRGMALTNLGSALMNRGLATGNRVWLAEAVTVLRRALEGSPPTAMERSLHLNNLAESLRCWYETVGDPAAADEAAGLLREAMAMEHGDRAGADLAAVGLGSLLLNRAQGEQDPRLADESRRVLEQVVAGFGDRHPSRPYALQKLATACLIVARTAAETAGATARQALHRAENAARDSLAAMPTGHALYGPSQVILANAQLDRARLGEPVDLPATARIARDCAHNPVAHIGARIRAARAWGMASARAGRDAEALEGYAYAVGLLPRIAPRSLARADQEARLLVSEGLASDAAALAIGRGEVDRALALLEQGRGVLLAQGVENRTDVSRLHALAPGLAAEFERIRDRLDEPPSPSPAPDVALGGPGAAFRGAPEAAAVAEERLALARRWDELLDEIRVLPGLEGFLRPPSVPELTAAAAGGPVVVVNVSPYRCDALVVTAGAGIDVVPLPALTLDDTVSRAAEFVEGVDTAYGENGVDDAVAMMRTLSGTLAWLWDTVAAPVLEHLGLDAVPGDGGGAGSVSGDGGRADAVTGDGGPVDPVARDGGRVDSVARDGGPVDPVPGAGGAWPRLWWCPTGRLSFLPLHAAGRGAADSGTWVVDRAVSSYTPTLRALVRARNGLAPGPTARPAPLVVALAETPGAAPLAGVSREAEVIAELFPQRRLLGGPDATVAAVGRALEDHPWVHFSCHGVSEPLNPSRSGLILYDGRLTASDAATRRPRSPQLAVVSACSTAQGGTTLSDEAVQLVSSLQLAGYPHVIGTLWPVADKLATHLTEEFYRALAKDIARGRPIDPAMALHLPVRSLRDRYARAPHLWAAHIHTGP</sequence>
<dbReference type="RefSeq" id="WP_070200991.1">
    <property type="nucleotide sequence ID" value="NZ_LJGZ01000022.1"/>
</dbReference>
<feature type="domain" description="CHAT" evidence="2">
    <location>
        <begin position="1403"/>
        <end position="1661"/>
    </location>
</feature>
<comment type="caution">
    <text evidence="3">The sequence shown here is derived from an EMBL/GenBank/DDBJ whole genome shotgun (WGS) entry which is preliminary data.</text>
</comment>
<name>A0A1E7LX53_9ACTN</name>
<dbReference type="EMBL" id="LJGZ01000022">
    <property type="protein sequence ID" value="OEV20453.1"/>
    <property type="molecule type" value="Genomic_DNA"/>
</dbReference>
<evidence type="ECO:0000313" key="4">
    <source>
        <dbReference type="Proteomes" id="UP000175971"/>
    </source>
</evidence>